<dbReference type="EMBL" id="JBFXLT010000095">
    <property type="protein sequence ID" value="KAL2809138.1"/>
    <property type="molecule type" value="Genomic_DNA"/>
</dbReference>
<keyword evidence="2" id="KW-1185">Reference proteome</keyword>
<reference evidence="1 2" key="1">
    <citation type="submission" date="2024-07" db="EMBL/GenBank/DDBJ databases">
        <title>Section-level genome sequencing and comparative genomics of Aspergillus sections Usti and Cavernicolus.</title>
        <authorList>
            <consortium name="Lawrence Berkeley National Laboratory"/>
            <person name="Nybo J.L."/>
            <person name="Vesth T.C."/>
            <person name="Theobald S."/>
            <person name="Frisvad J.C."/>
            <person name="Larsen T.O."/>
            <person name="Kjaerboelling I."/>
            <person name="Rothschild-Mancinelli K."/>
            <person name="Lyhne E.K."/>
            <person name="Kogle M.E."/>
            <person name="Barry K."/>
            <person name="Clum A."/>
            <person name="Na H."/>
            <person name="Ledsgaard L."/>
            <person name="Lin J."/>
            <person name="Lipzen A."/>
            <person name="Kuo A."/>
            <person name="Riley R."/>
            <person name="Mondo S."/>
            <person name="Labutti K."/>
            <person name="Haridas S."/>
            <person name="Pangalinan J."/>
            <person name="Salamov A.A."/>
            <person name="Simmons B.A."/>
            <person name="Magnuson J.K."/>
            <person name="Chen J."/>
            <person name="Drula E."/>
            <person name="Henrissat B."/>
            <person name="Wiebenga A."/>
            <person name="Lubbers R.J."/>
            <person name="Gomes A.C."/>
            <person name="Makela M.R."/>
            <person name="Stajich J."/>
            <person name="Grigoriev I.V."/>
            <person name="Mortensen U.H."/>
            <person name="De Vries R.P."/>
            <person name="Baker S.E."/>
            <person name="Andersen M.R."/>
        </authorList>
    </citation>
    <scope>NUCLEOTIDE SEQUENCE [LARGE SCALE GENOMIC DNA]</scope>
    <source>
        <strain evidence="1 2">CBS 588.65</strain>
    </source>
</reference>
<dbReference type="PANTHER" id="PTHR37540">
    <property type="entry name" value="TRANSCRIPTION FACTOR (ACR-2), PUTATIVE-RELATED-RELATED"/>
    <property type="match status" value="1"/>
</dbReference>
<dbReference type="Proteomes" id="UP001610334">
    <property type="component" value="Unassembled WGS sequence"/>
</dbReference>
<accession>A0ABR4H114</accession>
<dbReference type="PANTHER" id="PTHR37540:SF5">
    <property type="entry name" value="TRANSCRIPTION FACTOR DOMAIN-CONTAINING PROTEIN"/>
    <property type="match status" value="1"/>
</dbReference>
<evidence type="ECO:0000313" key="2">
    <source>
        <dbReference type="Proteomes" id="UP001610334"/>
    </source>
</evidence>
<comment type="caution">
    <text evidence="1">The sequence shown here is derived from an EMBL/GenBank/DDBJ whole genome shotgun (WGS) entry which is preliminary data.</text>
</comment>
<protein>
    <submittedName>
        <fullName evidence="1">Uncharacterized protein</fullName>
    </submittedName>
</protein>
<evidence type="ECO:0000313" key="1">
    <source>
        <dbReference type="EMBL" id="KAL2809138.1"/>
    </source>
</evidence>
<name>A0ABR4H114_9EURO</name>
<organism evidence="1 2">
    <name type="scientific">Aspergillus granulosus</name>
    <dbReference type="NCBI Taxonomy" id="176169"/>
    <lineage>
        <taxon>Eukaryota</taxon>
        <taxon>Fungi</taxon>
        <taxon>Dikarya</taxon>
        <taxon>Ascomycota</taxon>
        <taxon>Pezizomycotina</taxon>
        <taxon>Eurotiomycetes</taxon>
        <taxon>Eurotiomycetidae</taxon>
        <taxon>Eurotiales</taxon>
        <taxon>Aspergillaceae</taxon>
        <taxon>Aspergillus</taxon>
        <taxon>Aspergillus subgen. Nidulantes</taxon>
    </lineage>
</organism>
<proteinExistence type="predicted"/>
<sequence>MFIPYKGPSEKDPGVRGAINAVVAANASLKRQRRQEASNRTNSKDTAVDLRWLHDRPLVIIESQKQVTAGDKLITNTENPEETLEAFYGESYLWDGSIKWYLGDGVRYPTPKQPYYPALMFQRQNLFLLVAHQYPSTFAHNIYSSWTQTVLSDPCLFHATLFATSSLMDVMQNKQDNPVTLRHKGETIRLVKKAVTNANTNGLRHEIIAVTTYLVYFARLLGNFEEASKHDVGITAMIQFKGADSLPEDTYTSYLLRLRDVWNSIVSHAETLFPFVTGPRPSFGQYTSLLAMAIQKQLERAPEMTLPVPIVNFLYAFNAQCVRVVDYQWPDYTLPAPPETPDDAEIQHAMQCVYIAATIYWTAVTRCFHGYKYSKTHNIENTQKLKVAILQSDNLFWLRFGPEVLRWILMTGATAAASLSDQAWFIMRSYMITSIIEPREMGAFLVGVDHLLWVFNYQA</sequence>
<gene>
    <name evidence="1" type="ORF">BJX63DRAFT_406690</name>
</gene>